<keyword evidence="9" id="KW-0519">Myristate</keyword>
<evidence type="ECO:0000256" key="9">
    <source>
        <dbReference type="ARBA" id="ARBA00022707"/>
    </source>
</evidence>
<evidence type="ECO:0000256" key="13">
    <source>
        <dbReference type="ARBA" id="ARBA00031362"/>
    </source>
</evidence>
<dbReference type="InterPro" id="IPR008753">
    <property type="entry name" value="Peptidase_M13_N"/>
</dbReference>
<keyword evidence="22" id="KW-1185">Reference proteome</keyword>
<dbReference type="Gene3D" id="1.10.1380.10">
    <property type="entry name" value="Neutral endopeptidase , domain2"/>
    <property type="match status" value="1"/>
</dbReference>
<sequence>MGKSESQMEMVEKQTRPRKKRLSPLRVAALAIILLLSCALVVLTILYASQRDKQGNVCITPECIQATARIIQNMDDSVRPCDNFYLFACGGWLRKNVIPESSSRYSTFDILRHEMEVILKDILGKPNIGDREAVKKAKMLYRSCINESQIDKRDSEPLLNIMEDIGDWPVAQDTWDIKYENHWRLDNILPLLTTNFGERPVIDMFVGVDDKDSSKHIIHIDQPSLGLPSREYYFENGHYKVARDAYLNFMIELAKMLRNARNLSTNAEDVERQMVEVFELETEIANISATIKDRHDITMLYNKFSLPEILEHFPLPGFDWQIFLTTIMYKVNVTISKNESILVYAPEYLKRLPAILNKYSARTLQNYIVWHFLMESAGWLSSRFKDVEFNFRQALDGTTVEDARWRKCVRYVNQYLNKAVGSQYVREAFAGDSKQMVEVIISQIKEVFIEKLVEINWMDQETKRKAQEKAEAIMERIGYPDYILHDDNPKLDDDYAQVSYEEDTYFENVLVNNKAAMQKSLKRLREPVNKEA</sequence>
<dbReference type="InterPro" id="IPR000718">
    <property type="entry name" value="Peptidase_M13"/>
</dbReference>
<comment type="catalytic activity">
    <reaction evidence="17">
        <text>substance P + H2O = substance P(1-7) + L-Phe-Gly-L-Leu-L-Met-NH2</text>
        <dbReference type="Rhea" id="RHEA:71467"/>
        <dbReference type="ChEBI" id="CHEBI:15377"/>
        <dbReference type="ChEBI" id="CHEBI:190692"/>
        <dbReference type="ChEBI" id="CHEBI:190695"/>
        <dbReference type="ChEBI" id="CHEBI:190698"/>
    </reaction>
    <physiologicalReaction direction="left-to-right" evidence="17">
        <dbReference type="Rhea" id="RHEA:71468"/>
    </physiologicalReaction>
</comment>
<evidence type="ECO:0000256" key="19">
    <source>
        <dbReference type="ARBA" id="ARBA00049470"/>
    </source>
</evidence>
<evidence type="ECO:0000256" key="6">
    <source>
        <dbReference type="ARBA" id="ARBA00022077"/>
    </source>
</evidence>
<evidence type="ECO:0000256" key="2">
    <source>
        <dbReference type="ARBA" id="ARBA00004236"/>
    </source>
</evidence>
<evidence type="ECO:0000256" key="3">
    <source>
        <dbReference type="ARBA" id="ARBA00004606"/>
    </source>
</evidence>
<dbReference type="Pfam" id="PF05649">
    <property type="entry name" value="Peptidase_M13_N"/>
    <property type="match status" value="1"/>
</dbReference>
<dbReference type="AlphaFoldDB" id="A0A8C4QFF7"/>
<dbReference type="GO" id="GO:0004222">
    <property type="term" value="F:metalloendopeptidase activity"/>
    <property type="evidence" value="ECO:0007669"/>
    <property type="project" value="UniProtKB-EC"/>
</dbReference>
<dbReference type="Ensembl" id="ENSEBUT00000015243.1">
    <property type="protein sequence ID" value="ENSEBUP00000014667.1"/>
    <property type="gene ID" value="ENSEBUG00000009245.1"/>
</dbReference>
<dbReference type="PROSITE" id="PS51885">
    <property type="entry name" value="NEPRILYSIN"/>
    <property type="match status" value="1"/>
</dbReference>
<reference evidence="21" key="2">
    <citation type="submission" date="2025-09" db="UniProtKB">
        <authorList>
            <consortium name="Ensembl"/>
        </authorList>
    </citation>
    <scope>IDENTIFICATION</scope>
</reference>
<comment type="catalytic activity">
    <reaction evidence="18">
        <text>neurotensin + H2O = neurotensin(1-11) + L-isoleucyl-L-leucine</text>
        <dbReference type="Rhea" id="RHEA:71475"/>
        <dbReference type="ChEBI" id="CHEBI:15377"/>
        <dbReference type="ChEBI" id="CHEBI:147362"/>
        <dbReference type="ChEBI" id="CHEBI:190704"/>
        <dbReference type="ChEBI" id="CHEBI:190706"/>
    </reaction>
    <physiologicalReaction direction="left-to-right" evidence="18">
        <dbReference type="Rhea" id="RHEA:71476"/>
    </physiologicalReaction>
</comment>
<evidence type="ECO:0000256" key="7">
    <source>
        <dbReference type="ARBA" id="ARBA00022475"/>
    </source>
</evidence>
<evidence type="ECO:0000256" key="1">
    <source>
        <dbReference type="ARBA" id="ARBA00000716"/>
    </source>
</evidence>
<keyword evidence="8" id="KW-0597">Phosphoprotein</keyword>
<comment type="similarity">
    <text evidence="4">Belongs to the peptidase M13 family.</text>
</comment>
<comment type="catalytic activity">
    <reaction evidence="16">
        <text>neurotensin + H2O = neurotensin(1-10) + L-tyrosyl-L-isoleucyl-L-leucine</text>
        <dbReference type="Rhea" id="RHEA:71479"/>
        <dbReference type="ChEBI" id="CHEBI:15377"/>
        <dbReference type="ChEBI" id="CHEBI:147362"/>
        <dbReference type="ChEBI" id="CHEBI:190705"/>
        <dbReference type="ChEBI" id="CHEBI:190707"/>
    </reaction>
    <physiologicalReaction direction="left-to-right" evidence="16">
        <dbReference type="Rhea" id="RHEA:71480"/>
    </physiologicalReaction>
</comment>
<dbReference type="PANTHER" id="PTHR11733:SF114">
    <property type="entry name" value="NEPRILYSIN"/>
    <property type="match status" value="1"/>
</dbReference>
<evidence type="ECO:0000256" key="16">
    <source>
        <dbReference type="ARBA" id="ARBA00047638"/>
    </source>
</evidence>
<evidence type="ECO:0000259" key="20">
    <source>
        <dbReference type="Pfam" id="PF05649"/>
    </source>
</evidence>
<dbReference type="EC" id="3.4.24.11" evidence="5"/>
<dbReference type="PANTHER" id="PTHR11733">
    <property type="entry name" value="ZINC METALLOPROTEASE FAMILY M13 NEPRILYSIN-RELATED"/>
    <property type="match status" value="1"/>
</dbReference>
<name>A0A8C4QFF7_EPTBU</name>
<evidence type="ECO:0000256" key="12">
    <source>
        <dbReference type="ARBA" id="ARBA00031127"/>
    </source>
</evidence>
<feature type="domain" description="Peptidase M13 N-terminal" evidence="20">
    <location>
        <begin position="80"/>
        <end position="480"/>
    </location>
</feature>
<evidence type="ECO:0000256" key="14">
    <source>
        <dbReference type="ARBA" id="ARBA00031486"/>
    </source>
</evidence>
<comment type="catalytic activity">
    <reaction evidence="1">
        <text>Preferential cleavage of polypeptides between hydrophobic residues, particularly with Phe or Tyr at P1'.</text>
        <dbReference type="EC" id="3.4.24.11"/>
    </reaction>
</comment>
<keyword evidence="7" id="KW-1003">Cell membrane</keyword>
<comment type="catalytic activity">
    <reaction evidence="19">
        <text>substance P + H2O = substance P(1-9) + L-Leu-L-Met-NH2</text>
        <dbReference type="Rhea" id="RHEA:71459"/>
        <dbReference type="ChEBI" id="CHEBI:15377"/>
        <dbReference type="ChEBI" id="CHEBI:190692"/>
        <dbReference type="ChEBI" id="CHEBI:190693"/>
        <dbReference type="ChEBI" id="CHEBI:190700"/>
    </reaction>
    <physiologicalReaction direction="left-to-right" evidence="19">
        <dbReference type="Rhea" id="RHEA:71460"/>
    </physiologicalReaction>
</comment>
<evidence type="ECO:0000256" key="11">
    <source>
        <dbReference type="ARBA" id="ARBA00023288"/>
    </source>
</evidence>
<dbReference type="GO" id="GO:0016485">
    <property type="term" value="P:protein processing"/>
    <property type="evidence" value="ECO:0007669"/>
    <property type="project" value="TreeGrafter"/>
</dbReference>
<keyword evidence="11" id="KW-0449">Lipoprotein</keyword>
<organism evidence="21 22">
    <name type="scientific">Eptatretus burgeri</name>
    <name type="common">Inshore hagfish</name>
    <dbReference type="NCBI Taxonomy" id="7764"/>
    <lineage>
        <taxon>Eukaryota</taxon>
        <taxon>Metazoa</taxon>
        <taxon>Chordata</taxon>
        <taxon>Craniata</taxon>
        <taxon>Vertebrata</taxon>
        <taxon>Cyclostomata</taxon>
        <taxon>Myxini</taxon>
        <taxon>Myxiniformes</taxon>
        <taxon>Myxinidae</taxon>
        <taxon>Eptatretinae</taxon>
        <taxon>Eptatretus</taxon>
    </lineage>
</organism>
<evidence type="ECO:0000256" key="5">
    <source>
        <dbReference type="ARBA" id="ARBA00012521"/>
    </source>
</evidence>
<keyword evidence="10" id="KW-0812">Transmembrane</keyword>
<dbReference type="CDD" id="cd08662">
    <property type="entry name" value="M13"/>
    <property type="match status" value="1"/>
</dbReference>
<evidence type="ECO:0000313" key="22">
    <source>
        <dbReference type="Proteomes" id="UP000694388"/>
    </source>
</evidence>
<dbReference type="InterPro" id="IPR042089">
    <property type="entry name" value="Peptidase_M13_dom_2"/>
</dbReference>
<accession>A0A8C4QFF7</accession>
<evidence type="ECO:0000256" key="10">
    <source>
        <dbReference type="ARBA" id="ARBA00022968"/>
    </source>
</evidence>
<evidence type="ECO:0000256" key="17">
    <source>
        <dbReference type="ARBA" id="ARBA00048093"/>
    </source>
</evidence>
<evidence type="ECO:0000313" key="21">
    <source>
        <dbReference type="Ensembl" id="ENSEBUP00000014667.1"/>
    </source>
</evidence>
<dbReference type="InterPro" id="IPR024079">
    <property type="entry name" value="MetalloPept_cat_dom_sf"/>
</dbReference>
<dbReference type="GeneTree" id="ENSGT00940000157799"/>
<reference evidence="21" key="1">
    <citation type="submission" date="2025-08" db="UniProtKB">
        <authorList>
            <consortium name="Ensembl"/>
        </authorList>
    </citation>
    <scope>IDENTIFICATION</scope>
</reference>
<dbReference type="GO" id="GO:0005886">
    <property type="term" value="C:plasma membrane"/>
    <property type="evidence" value="ECO:0007669"/>
    <property type="project" value="UniProtKB-SubCell"/>
</dbReference>
<evidence type="ECO:0000256" key="8">
    <source>
        <dbReference type="ARBA" id="ARBA00022553"/>
    </source>
</evidence>
<dbReference type="OMA" id="PNRNQIX"/>
<dbReference type="Proteomes" id="UP000694388">
    <property type="component" value="Unplaced"/>
</dbReference>
<proteinExistence type="inferred from homology"/>
<dbReference type="Gene3D" id="3.40.390.10">
    <property type="entry name" value="Collagenase (Catalytic Domain)"/>
    <property type="match status" value="1"/>
</dbReference>
<protein>
    <recommendedName>
        <fullName evidence="6">Neprilysin</fullName>
        <ecNumber evidence="5">3.4.24.11</ecNumber>
    </recommendedName>
    <alternativeName>
        <fullName evidence="15">Atriopeptidase</fullName>
    </alternativeName>
    <alternativeName>
        <fullName evidence="13">Enkephalinase</fullName>
    </alternativeName>
    <alternativeName>
        <fullName evidence="12">Neutral endopeptidase 24.11</fullName>
    </alternativeName>
    <alternativeName>
        <fullName evidence="14">Skin fibroblast elastase</fullName>
    </alternativeName>
</protein>
<evidence type="ECO:0000256" key="15">
    <source>
        <dbReference type="ARBA" id="ARBA00032584"/>
    </source>
</evidence>
<evidence type="ECO:0000256" key="18">
    <source>
        <dbReference type="ARBA" id="ARBA00049273"/>
    </source>
</evidence>
<keyword evidence="7" id="KW-0472">Membrane</keyword>
<comment type="subcellular location">
    <subcellularLocation>
        <location evidence="2">Cell membrane</location>
    </subcellularLocation>
    <subcellularLocation>
        <location evidence="3">Membrane</location>
        <topology evidence="3">Single-pass type II membrane protein</topology>
    </subcellularLocation>
</comment>
<evidence type="ECO:0000256" key="4">
    <source>
        <dbReference type="ARBA" id="ARBA00007357"/>
    </source>
</evidence>
<dbReference type="GO" id="GO:0097242">
    <property type="term" value="P:amyloid-beta clearance"/>
    <property type="evidence" value="ECO:0007669"/>
    <property type="project" value="TreeGrafter"/>
</dbReference>
<dbReference type="SUPFAM" id="SSF55486">
    <property type="entry name" value="Metalloproteases ('zincins'), catalytic domain"/>
    <property type="match status" value="1"/>
</dbReference>
<keyword evidence="10" id="KW-0735">Signal-anchor</keyword>